<name>A0AAV5KK85_9ROSI</name>
<sequence length="34" mass="4157">MEIELLSFSLFSRIEHAHMRFLRFILEIENDCES</sequence>
<proteinExistence type="predicted"/>
<dbReference type="EMBL" id="BPVZ01000067">
    <property type="protein sequence ID" value="GKV24896.1"/>
    <property type="molecule type" value="Genomic_DNA"/>
</dbReference>
<protein>
    <recommendedName>
        <fullName evidence="3">Maturase K</fullName>
    </recommendedName>
</protein>
<gene>
    <name evidence="1" type="ORF">SLEP1_g34438</name>
</gene>
<evidence type="ECO:0008006" key="3">
    <source>
        <dbReference type="Google" id="ProtNLM"/>
    </source>
</evidence>
<evidence type="ECO:0000313" key="1">
    <source>
        <dbReference type="EMBL" id="GKV24896.1"/>
    </source>
</evidence>
<organism evidence="1 2">
    <name type="scientific">Rubroshorea leprosula</name>
    <dbReference type="NCBI Taxonomy" id="152421"/>
    <lineage>
        <taxon>Eukaryota</taxon>
        <taxon>Viridiplantae</taxon>
        <taxon>Streptophyta</taxon>
        <taxon>Embryophyta</taxon>
        <taxon>Tracheophyta</taxon>
        <taxon>Spermatophyta</taxon>
        <taxon>Magnoliopsida</taxon>
        <taxon>eudicotyledons</taxon>
        <taxon>Gunneridae</taxon>
        <taxon>Pentapetalae</taxon>
        <taxon>rosids</taxon>
        <taxon>malvids</taxon>
        <taxon>Malvales</taxon>
        <taxon>Dipterocarpaceae</taxon>
        <taxon>Rubroshorea</taxon>
    </lineage>
</organism>
<reference evidence="1 2" key="1">
    <citation type="journal article" date="2021" name="Commun. Biol.">
        <title>The genome of Shorea leprosula (Dipterocarpaceae) highlights the ecological relevance of drought in aseasonal tropical rainforests.</title>
        <authorList>
            <person name="Ng K.K.S."/>
            <person name="Kobayashi M.J."/>
            <person name="Fawcett J.A."/>
            <person name="Hatakeyama M."/>
            <person name="Paape T."/>
            <person name="Ng C.H."/>
            <person name="Ang C.C."/>
            <person name="Tnah L.H."/>
            <person name="Lee C.T."/>
            <person name="Nishiyama T."/>
            <person name="Sese J."/>
            <person name="O'Brien M.J."/>
            <person name="Copetti D."/>
            <person name="Mohd Noor M.I."/>
            <person name="Ong R.C."/>
            <person name="Putra M."/>
            <person name="Sireger I.Z."/>
            <person name="Indrioko S."/>
            <person name="Kosugi Y."/>
            <person name="Izuno A."/>
            <person name="Isagi Y."/>
            <person name="Lee S.L."/>
            <person name="Shimizu K.K."/>
        </authorList>
    </citation>
    <scope>NUCLEOTIDE SEQUENCE [LARGE SCALE GENOMIC DNA]</scope>
    <source>
        <strain evidence="1">214</strain>
    </source>
</reference>
<accession>A0AAV5KK85</accession>
<dbReference type="Proteomes" id="UP001054252">
    <property type="component" value="Unassembled WGS sequence"/>
</dbReference>
<dbReference type="AlphaFoldDB" id="A0AAV5KK85"/>
<keyword evidence="2" id="KW-1185">Reference proteome</keyword>
<comment type="caution">
    <text evidence="1">The sequence shown here is derived from an EMBL/GenBank/DDBJ whole genome shotgun (WGS) entry which is preliminary data.</text>
</comment>
<evidence type="ECO:0000313" key="2">
    <source>
        <dbReference type="Proteomes" id="UP001054252"/>
    </source>
</evidence>